<dbReference type="EMBL" id="CAUYUJ010014249">
    <property type="protein sequence ID" value="CAK0838794.1"/>
    <property type="molecule type" value="Genomic_DNA"/>
</dbReference>
<dbReference type="Pfam" id="PF13646">
    <property type="entry name" value="HEAT_2"/>
    <property type="match status" value="1"/>
</dbReference>
<feature type="compositionally biased region" description="Low complexity" evidence="1">
    <location>
        <begin position="179"/>
        <end position="188"/>
    </location>
</feature>
<dbReference type="SUPFAM" id="SSF48371">
    <property type="entry name" value="ARM repeat"/>
    <property type="match status" value="1"/>
</dbReference>
<name>A0ABN9T1H8_9DINO</name>
<sequence length="586" mass="61612">MERGEGQLRGVDSWSAAACVDLLDVGQFDSSFDGVPSPQREWADPLDTGQFVVPAPRLGANAAMCAGGPPGDLGDLARVEGASAPEGLENPEQKKLAQADIDRILAGMKNKGHLQLQVSESKSGSSDVLDSQSACWLRECSHGSNLTAELSSDRQTTFGSLSFGGHTTSSSEQRGTPNQQAAAGAAPQTWDSLQQLPPASEGDEDTLVHQEASNSIASVGAAPAAPPLPLPEARGRAPLGRQQSRASSPGSADSAGSEPGRLVCAQDVVRQLWMTSGGPSKHSAVWWPEQFALDCEYEDLRHRESYRGRAAVQALLPSLVLPPGTRRVVTDISGGASSCGFTWHLEEDGAGVMQRGVTFLRVDRQGRVTYLREGWESLPQVSISPAVERCASPNLAVRQAALQEVKGFASGGAVVLPRILACIDQAKDDPMRLEGLVPALVELAEKGDSVVVSTLIDNLRHNNCWVRVHCLAGLGKLATVDDRVVMDAVAPFTQDSSWQVREASAHALGHIAGPAAGAAALRVLGHMLQDSSVRVSAAALVAHKSVLARLAPRRSAGQEAVVACGAAVATVMIALLVERLLRKPAC</sequence>
<evidence type="ECO:0000313" key="4">
    <source>
        <dbReference type="Proteomes" id="UP001189429"/>
    </source>
</evidence>
<feature type="region of interest" description="Disordered" evidence="1">
    <location>
        <begin position="157"/>
        <end position="259"/>
    </location>
</feature>
<reference evidence="3" key="1">
    <citation type="submission" date="2023-10" db="EMBL/GenBank/DDBJ databases">
        <authorList>
            <person name="Chen Y."/>
            <person name="Shah S."/>
            <person name="Dougan E. K."/>
            <person name="Thang M."/>
            <person name="Chan C."/>
        </authorList>
    </citation>
    <scope>NUCLEOTIDE SEQUENCE [LARGE SCALE GENOMIC DNA]</scope>
</reference>
<accession>A0ABN9T1H8</accession>
<evidence type="ECO:0000256" key="1">
    <source>
        <dbReference type="SAM" id="MobiDB-lite"/>
    </source>
</evidence>
<comment type="caution">
    <text evidence="3">The sequence shown here is derived from an EMBL/GenBank/DDBJ whole genome shotgun (WGS) entry which is preliminary data.</text>
</comment>
<evidence type="ECO:0000313" key="3">
    <source>
        <dbReference type="EMBL" id="CAK0838794.1"/>
    </source>
</evidence>
<gene>
    <name evidence="3" type="ORF">PCOR1329_LOCUS34655</name>
</gene>
<dbReference type="Gene3D" id="1.25.10.10">
    <property type="entry name" value="Leucine-rich Repeat Variant"/>
    <property type="match status" value="1"/>
</dbReference>
<keyword evidence="2" id="KW-0812">Transmembrane</keyword>
<protein>
    <submittedName>
        <fullName evidence="3">Uncharacterized protein</fullName>
    </submittedName>
</protein>
<dbReference type="Proteomes" id="UP001189429">
    <property type="component" value="Unassembled WGS sequence"/>
</dbReference>
<dbReference type="InterPro" id="IPR011989">
    <property type="entry name" value="ARM-like"/>
</dbReference>
<keyword evidence="2" id="KW-0472">Membrane</keyword>
<evidence type="ECO:0000256" key="2">
    <source>
        <dbReference type="SAM" id="Phobius"/>
    </source>
</evidence>
<organism evidence="3 4">
    <name type="scientific">Prorocentrum cordatum</name>
    <dbReference type="NCBI Taxonomy" id="2364126"/>
    <lineage>
        <taxon>Eukaryota</taxon>
        <taxon>Sar</taxon>
        <taxon>Alveolata</taxon>
        <taxon>Dinophyceae</taxon>
        <taxon>Prorocentrales</taxon>
        <taxon>Prorocentraceae</taxon>
        <taxon>Prorocentrum</taxon>
    </lineage>
</organism>
<keyword evidence="4" id="KW-1185">Reference proteome</keyword>
<feature type="compositionally biased region" description="Low complexity" evidence="1">
    <location>
        <begin position="236"/>
        <end position="259"/>
    </location>
</feature>
<keyword evidence="2" id="KW-1133">Transmembrane helix</keyword>
<feature type="compositionally biased region" description="Polar residues" evidence="1">
    <location>
        <begin position="157"/>
        <end position="178"/>
    </location>
</feature>
<proteinExistence type="predicted"/>
<dbReference type="InterPro" id="IPR032710">
    <property type="entry name" value="NTF2-like_dom_sf"/>
</dbReference>
<dbReference type="SUPFAM" id="SSF54427">
    <property type="entry name" value="NTF2-like"/>
    <property type="match status" value="1"/>
</dbReference>
<dbReference type="Gene3D" id="3.10.450.50">
    <property type="match status" value="1"/>
</dbReference>
<dbReference type="InterPro" id="IPR016024">
    <property type="entry name" value="ARM-type_fold"/>
</dbReference>
<feature type="transmembrane region" description="Helical" evidence="2">
    <location>
        <begin position="560"/>
        <end position="581"/>
    </location>
</feature>